<keyword evidence="9" id="KW-1185">Reference proteome</keyword>
<evidence type="ECO:0000313" key="9">
    <source>
        <dbReference type="Proteomes" id="UP000509704"/>
    </source>
</evidence>
<dbReference type="InterPro" id="IPR019440">
    <property type="entry name" value="MAU2"/>
</dbReference>
<dbReference type="AlphaFoldDB" id="A0A7H9AXG4"/>
<dbReference type="KEGG" id="zmk:HG535_0B01460"/>
<proteinExistence type="inferred from homology"/>
<gene>
    <name evidence="8" type="ORF">HG535_0B01460</name>
</gene>
<dbReference type="GO" id="GO:0005634">
    <property type="term" value="C:nucleus"/>
    <property type="evidence" value="ECO:0007669"/>
    <property type="project" value="UniProtKB-SubCell"/>
</dbReference>
<evidence type="ECO:0000313" key="8">
    <source>
        <dbReference type="EMBL" id="QLG71108.1"/>
    </source>
</evidence>
<dbReference type="EMBL" id="CP058605">
    <property type="protein sequence ID" value="QLG71108.1"/>
    <property type="molecule type" value="Genomic_DNA"/>
</dbReference>
<evidence type="ECO:0000256" key="7">
    <source>
        <dbReference type="ARBA" id="ARBA00023306"/>
    </source>
</evidence>
<dbReference type="GO" id="GO:0007059">
    <property type="term" value="P:chromosome segregation"/>
    <property type="evidence" value="ECO:0007669"/>
    <property type="project" value="UniProtKB-KW"/>
</dbReference>
<dbReference type="Pfam" id="PF10345">
    <property type="entry name" value="Cohesin_load"/>
    <property type="match status" value="1"/>
</dbReference>
<keyword evidence="4" id="KW-0498">Mitosis</keyword>
<dbReference type="Proteomes" id="UP000509704">
    <property type="component" value="Chromosome 2"/>
</dbReference>
<evidence type="ECO:0000256" key="6">
    <source>
        <dbReference type="ARBA" id="ARBA00023242"/>
    </source>
</evidence>
<accession>A0A7H9AXG4</accession>
<comment type="subcellular location">
    <subcellularLocation>
        <location evidence="1">Nucleus</location>
    </subcellularLocation>
</comment>
<organism evidence="8 9">
    <name type="scientific">Zygotorulaspora mrakii</name>
    <name type="common">Zygosaccharomyces mrakii</name>
    <dbReference type="NCBI Taxonomy" id="42260"/>
    <lineage>
        <taxon>Eukaryota</taxon>
        <taxon>Fungi</taxon>
        <taxon>Dikarya</taxon>
        <taxon>Ascomycota</taxon>
        <taxon>Saccharomycotina</taxon>
        <taxon>Saccharomycetes</taxon>
        <taxon>Saccharomycetales</taxon>
        <taxon>Saccharomycetaceae</taxon>
        <taxon>Zygotorulaspora</taxon>
    </lineage>
</organism>
<evidence type="ECO:0000256" key="4">
    <source>
        <dbReference type="ARBA" id="ARBA00022776"/>
    </source>
</evidence>
<dbReference type="GO" id="GO:0007064">
    <property type="term" value="P:mitotic sister chromatid cohesion"/>
    <property type="evidence" value="ECO:0007669"/>
    <property type="project" value="InterPro"/>
</dbReference>
<evidence type="ECO:0000256" key="3">
    <source>
        <dbReference type="ARBA" id="ARBA00022618"/>
    </source>
</evidence>
<dbReference type="GeneID" id="59234769"/>
<protein>
    <submittedName>
        <fullName evidence="8">Uncharacterized protein</fullName>
    </submittedName>
</protein>
<dbReference type="OrthoDB" id="4062938at2759"/>
<dbReference type="RefSeq" id="XP_037142836.1">
    <property type="nucleotide sequence ID" value="XM_037286941.1"/>
</dbReference>
<reference evidence="8 9" key="1">
    <citation type="submission" date="2020-07" db="EMBL/GenBank/DDBJ databases">
        <title>The yeast mating-type switching endonuclease HO is a domesticated member of an unorthodox homing genetic element family.</title>
        <authorList>
            <person name="Coughlan A.Y."/>
            <person name="Lombardi L."/>
            <person name="Braun-Galleani S."/>
            <person name="Martos A.R."/>
            <person name="Galeote V."/>
            <person name="Bigey F."/>
            <person name="Dequin S."/>
            <person name="Byrne K.P."/>
            <person name="Wolfe K.H."/>
        </authorList>
    </citation>
    <scope>NUCLEOTIDE SEQUENCE [LARGE SCALE GENOMIC DNA]</scope>
    <source>
        <strain evidence="8 9">NRRL Y-6702</strain>
    </source>
</reference>
<evidence type="ECO:0000256" key="5">
    <source>
        <dbReference type="ARBA" id="ARBA00022829"/>
    </source>
</evidence>
<comment type="similarity">
    <text evidence="2">Belongs to the SCC4/mau-2 family.</text>
</comment>
<keyword evidence="3" id="KW-0132">Cell division</keyword>
<name>A0A7H9AXG4_ZYGMR</name>
<dbReference type="GO" id="GO:0051301">
    <property type="term" value="P:cell division"/>
    <property type="evidence" value="ECO:0007669"/>
    <property type="project" value="UniProtKB-KW"/>
</dbReference>
<keyword evidence="5" id="KW-0159">Chromosome partition</keyword>
<sequence>MALPELSFEVLGQLSKEYLDHAHRVAGDIKDEDQLKDYFKLVSMSVQCLQYLKTNYPLSIAQDAEITYQLVEVLLEETLNFDLAEAYLSSIRERLQNHHGSYSNWSVLHEKMKFEFLTLYVLPMKRDDKFHYRIALKNCDEVVHFLAEWKYDKNVTGSWLLIFQYVNIRLNIKLNNVKRALSQFQEMTVVGKGSTEWKSFIILCHVNFYLNQRLIIPSYLLKALGSLSCDQVGAKLYGWKLMLELIIQIYKDSDITGNLNEFKEFFAEQKDALKDDQDSVTLEIGPSVHMHIQLSSVFQYKHLKNVLLLLQSVSYLVNCYAKRANFSTKFLPKVSLTTKKLISSVTQSGPHSLSFYDSRIEWYRTIQQFSEFYQKWEGLLLTGQIKDTRGNTFLTQDYAALLSVISHQIGSMKDGSQICDSYNEIISRNRTSNEVRMVALLNAYIIRVSLMSGSVQKQEQLIHCNSLWLQITNTLEQTDLHLNPTWDCTVVVIWLISHFESFTAYPLPVSDDERSSYIERFKVYYEKNKFEGNEVDNDLNDSGVKKLKKSLLMQILLNYVGGRLFEQDLTVISQISGICFRLARQQKFLILEYVVGLWHLMNCTVAMKRKEVVLVTATLDSIVKKLSAGEQSSEPAS</sequence>
<evidence type="ECO:0000256" key="1">
    <source>
        <dbReference type="ARBA" id="ARBA00004123"/>
    </source>
</evidence>
<keyword evidence="6" id="KW-0539">Nucleus</keyword>
<keyword evidence="7" id="KW-0131">Cell cycle</keyword>
<evidence type="ECO:0000256" key="2">
    <source>
        <dbReference type="ARBA" id="ARBA00008585"/>
    </source>
</evidence>